<dbReference type="RefSeq" id="WP_254290067.1">
    <property type="nucleotide sequence ID" value="NZ_JAMLDY010000019.1"/>
</dbReference>
<reference evidence="3" key="1">
    <citation type="submission" date="2022-05" db="EMBL/GenBank/DDBJ databases">
        <title>Sphingomonas sp. strain RP10 Genome sequencing and assembly.</title>
        <authorList>
            <person name="Kim I."/>
        </authorList>
    </citation>
    <scope>NUCLEOTIDE SEQUENCE</scope>
    <source>
        <strain evidence="3">RP10</strain>
    </source>
</reference>
<accession>A0A9X2HV37</accession>
<evidence type="ECO:0000256" key="1">
    <source>
        <dbReference type="SAM" id="MobiDB-lite"/>
    </source>
</evidence>
<feature type="region of interest" description="Disordered" evidence="1">
    <location>
        <begin position="1"/>
        <end position="45"/>
    </location>
</feature>
<dbReference type="Pfam" id="PF09361">
    <property type="entry name" value="Phasin_2"/>
    <property type="match status" value="1"/>
</dbReference>
<evidence type="ECO:0000313" key="4">
    <source>
        <dbReference type="Proteomes" id="UP001139486"/>
    </source>
</evidence>
<dbReference type="InterPro" id="IPR018968">
    <property type="entry name" value="Phasin"/>
</dbReference>
<gene>
    <name evidence="3" type="primary">phaP</name>
    <name evidence="3" type="ORF">M9979_14485</name>
</gene>
<keyword evidence="4" id="KW-1185">Reference proteome</keyword>
<dbReference type="Proteomes" id="UP001139486">
    <property type="component" value="Unassembled WGS sequence"/>
</dbReference>
<evidence type="ECO:0000313" key="3">
    <source>
        <dbReference type="EMBL" id="MCP3736079.1"/>
    </source>
</evidence>
<feature type="domain" description="Phasin" evidence="2">
    <location>
        <begin position="134"/>
        <end position="233"/>
    </location>
</feature>
<dbReference type="InterPro" id="IPR010127">
    <property type="entry name" value="Phasin_subfam-1"/>
</dbReference>
<dbReference type="NCBIfam" id="TIGR01841">
    <property type="entry name" value="phasin"/>
    <property type="match status" value="1"/>
</dbReference>
<comment type="caution">
    <text evidence="3">The sequence shown here is derived from an EMBL/GenBank/DDBJ whole genome shotgun (WGS) entry which is preliminary data.</text>
</comment>
<dbReference type="EMBL" id="JAMLDY010000019">
    <property type="protein sequence ID" value="MCP3736079.1"/>
    <property type="molecule type" value="Genomic_DNA"/>
</dbReference>
<dbReference type="AlphaFoldDB" id="A0A9X2HV37"/>
<name>A0A9X2HV37_9SPHN</name>
<organism evidence="3 4">
    <name type="scientific">Sphingomonas liriopis</name>
    <dbReference type="NCBI Taxonomy" id="2949094"/>
    <lineage>
        <taxon>Bacteria</taxon>
        <taxon>Pseudomonadati</taxon>
        <taxon>Pseudomonadota</taxon>
        <taxon>Alphaproteobacteria</taxon>
        <taxon>Sphingomonadales</taxon>
        <taxon>Sphingomonadaceae</taxon>
        <taxon>Sphingomonas</taxon>
    </lineage>
</organism>
<proteinExistence type="predicted"/>
<sequence length="244" mass="25079">MLDDTVAKPPVKPVKGGRPVRDVAAAPQLPGTKPTGRKPAPAVRPAPVVQAALPAAPAPVAPPAPVVAAPEPAPVPDPIVAAPLADTPAPITPIAAKETIMETIENVTAKAQTAFADATNQAKGAVAKSQKVFEDANEFGKGNIEALVESSKIAARGLEALGQEAAAYAKKSFEEATVAAKTMTSVKSPTEFLKFQSDYVRSAFDALVQQSSRNTETLLKLAGEVAQPLSNRVALAAEKLKVAA</sequence>
<evidence type="ECO:0000259" key="2">
    <source>
        <dbReference type="Pfam" id="PF09361"/>
    </source>
</evidence>
<protein>
    <submittedName>
        <fullName evidence="3">TIGR01841 family phasin</fullName>
    </submittedName>
</protein>